<protein>
    <recommendedName>
        <fullName evidence="3">LamG-like jellyroll fold domain-containing protein</fullName>
    </recommendedName>
</protein>
<name>A0A5C5WA44_9BACT</name>
<evidence type="ECO:0000313" key="2">
    <source>
        <dbReference type="Proteomes" id="UP000318995"/>
    </source>
</evidence>
<sequence>MAIGLNGASYRTGPIAALPTSPPLTMACWFRAQASLSTTLISLSNSSLNDDYFQLGIRAENRVAAVVRDSAFLLAYAPGSFSLGEWCHAAGVYYSTTESVAAQDGALGSVLVKSETVPVAIDTVSLGALVRPTPIPNFQGDLAEVAIWSAALEPWELGLLAKGLRPDRLWSRRESLVLYRAEVRGVAADDRGPPLTEVGVPTVTRHSPSLGQEELALARCRRRPLRPAWTDAGTVTRGGVATGEATVAGSAAGLIGTLAAGGEA</sequence>
<gene>
    <name evidence="1" type="ORF">Pla111_15880</name>
</gene>
<dbReference type="Proteomes" id="UP000318995">
    <property type="component" value="Unassembled WGS sequence"/>
</dbReference>
<dbReference type="InterPro" id="IPR013320">
    <property type="entry name" value="ConA-like_dom_sf"/>
</dbReference>
<keyword evidence="2" id="KW-1185">Reference proteome</keyword>
<dbReference type="OrthoDB" id="1391570at2"/>
<dbReference type="Pfam" id="PF13385">
    <property type="entry name" value="Laminin_G_3"/>
    <property type="match status" value="1"/>
</dbReference>
<evidence type="ECO:0000313" key="1">
    <source>
        <dbReference type="EMBL" id="TWT46492.1"/>
    </source>
</evidence>
<proteinExistence type="predicted"/>
<comment type="caution">
    <text evidence="1">The sequence shown here is derived from an EMBL/GenBank/DDBJ whole genome shotgun (WGS) entry which is preliminary data.</text>
</comment>
<organism evidence="1 2">
    <name type="scientific">Botrimarina hoheduenensis</name>
    <dbReference type="NCBI Taxonomy" id="2528000"/>
    <lineage>
        <taxon>Bacteria</taxon>
        <taxon>Pseudomonadati</taxon>
        <taxon>Planctomycetota</taxon>
        <taxon>Planctomycetia</taxon>
        <taxon>Pirellulales</taxon>
        <taxon>Lacipirellulaceae</taxon>
        <taxon>Botrimarina</taxon>
    </lineage>
</organism>
<accession>A0A5C5WA44</accession>
<reference evidence="1 2" key="1">
    <citation type="submission" date="2019-02" db="EMBL/GenBank/DDBJ databases">
        <title>Deep-cultivation of Planctomycetes and their phenomic and genomic characterization uncovers novel biology.</title>
        <authorList>
            <person name="Wiegand S."/>
            <person name="Jogler M."/>
            <person name="Boedeker C."/>
            <person name="Pinto D."/>
            <person name="Vollmers J."/>
            <person name="Rivas-Marin E."/>
            <person name="Kohn T."/>
            <person name="Peeters S.H."/>
            <person name="Heuer A."/>
            <person name="Rast P."/>
            <person name="Oberbeckmann S."/>
            <person name="Bunk B."/>
            <person name="Jeske O."/>
            <person name="Meyerdierks A."/>
            <person name="Storesund J.E."/>
            <person name="Kallscheuer N."/>
            <person name="Luecker S."/>
            <person name="Lage O.M."/>
            <person name="Pohl T."/>
            <person name="Merkel B.J."/>
            <person name="Hornburger P."/>
            <person name="Mueller R.-W."/>
            <person name="Bruemmer F."/>
            <person name="Labrenz M."/>
            <person name="Spormann A.M."/>
            <person name="Op Den Camp H."/>
            <person name="Overmann J."/>
            <person name="Amann R."/>
            <person name="Jetten M.S.M."/>
            <person name="Mascher T."/>
            <person name="Medema M.H."/>
            <person name="Devos D.P."/>
            <person name="Kaster A.-K."/>
            <person name="Ovreas L."/>
            <person name="Rohde M."/>
            <person name="Galperin M.Y."/>
            <person name="Jogler C."/>
        </authorList>
    </citation>
    <scope>NUCLEOTIDE SEQUENCE [LARGE SCALE GENOMIC DNA]</scope>
    <source>
        <strain evidence="1 2">Pla111</strain>
    </source>
</reference>
<dbReference type="RefSeq" id="WP_146573053.1">
    <property type="nucleotide sequence ID" value="NZ_SJPH01000003.1"/>
</dbReference>
<dbReference type="Gene3D" id="2.60.120.200">
    <property type="match status" value="1"/>
</dbReference>
<dbReference type="SUPFAM" id="SSF49899">
    <property type="entry name" value="Concanavalin A-like lectins/glucanases"/>
    <property type="match status" value="1"/>
</dbReference>
<dbReference type="EMBL" id="SJPH01000003">
    <property type="protein sequence ID" value="TWT46492.1"/>
    <property type="molecule type" value="Genomic_DNA"/>
</dbReference>
<evidence type="ECO:0008006" key="3">
    <source>
        <dbReference type="Google" id="ProtNLM"/>
    </source>
</evidence>
<dbReference type="AlphaFoldDB" id="A0A5C5WA44"/>